<dbReference type="EMBL" id="BA000045">
    <property type="protein sequence ID" value="BAC89356.1"/>
    <property type="molecule type" value="Genomic_DNA"/>
</dbReference>
<reference evidence="1 2" key="2">
    <citation type="journal article" date="2003" name="DNA Res.">
        <title>Complete genome structure of Gloeobacter violaceus PCC 7421, a cyanobacterium that lacks thylakoids (supplement).</title>
        <authorList>
            <person name="Nakamura Y."/>
            <person name="Kaneko T."/>
            <person name="Sato S."/>
            <person name="Mimuro M."/>
            <person name="Miyashita H."/>
            <person name="Tsuchiya T."/>
            <person name="Sasamoto S."/>
            <person name="Watanabe A."/>
            <person name="Kawashima K."/>
            <person name="Kishida Y."/>
            <person name="Kiyokawa C."/>
            <person name="Kohara M."/>
            <person name="Matsumoto M."/>
            <person name="Matsuno A."/>
            <person name="Nakazaki N."/>
            <person name="Shimpo S."/>
            <person name="Takeuchi C."/>
            <person name="Yamada M."/>
            <person name="Tabata S."/>
        </authorList>
    </citation>
    <scope>NUCLEOTIDE SEQUENCE [LARGE SCALE GENOMIC DNA]</scope>
    <source>
        <strain evidence="2">ATCC 29082 / PCC 7421</strain>
    </source>
</reference>
<dbReference type="RefSeq" id="WP_011141415.1">
    <property type="nucleotide sequence ID" value="NC_005125.1"/>
</dbReference>
<dbReference type="EnsemblBacteria" id="BAC89356">
    <property type="protein sequence ID" value="BAC89356"/>
    <property type="gene ID" value="BAC89356"/>
</dbReference>
<evidence type="ECO:0000313" key="1">
    <source>
        <dbReference type="EMBL" id="BAC89356.1"/>
    </source>
</evidence>
<keyword evidence="2" id="KW-1185">Reference proteome</keyword>
<reference evidence="1 2" key="1">
    <citation type="journal article" date="2003" name="DNA Res.">
        <title>Complete genome structure of Gloeobacter violaceus PCC 7421, a cyanobacterium that lacks thylakoids.</title>
        <authorList>
            <person name="Nakamura Y."/>
            <person name="Kaneko T."/>
            <person name="Sato S."/>
            <person name="Mimuro M."/>
            <person name="Miyashita H."/>
            <person name="Tsuchiya T."/>
            <person name="Sasamoto S."/>
            <person name="Watanabe A."/>
            <person name="Kawashima K."/>
            <person name="Kishida Y."/>
            <person name="Kiyokawa C."/>
            <person name="Kohara M."/>
            <person name="Matsumoto M."/>
            <person name="Matsuno A."/>
            <person name="Nakazaki N."/>
            <person name="Shimpo S."/>
            <person name="Takeuchi C."/>
            <person name="Yamada M."/>
            <person name="Tabata S."/>
        </authorList>
    </citation>
    <scope>NUCLEOTIDE SEQUENCE [LARGE SCALE GENOMIC DNA]</scope>
    <source>
        <strain evidence="2">ATCC 29082 / PCC 7421</strain>
    </source>
</reference>
<dbReference type="AlphaFoldDB" id="Q7NKR2"/>
<evidence type="ECO:0000313" key="2">
    <source>
        <dbReference type="Proteomes" id="UP000000557"/>
    </source>
</evidence>
<proteinExistence type="predicted"/>
<dbReference type="HOGENOM" id="CLU_2569026_0_0_3"/>
<accession>Q7NKR2</accession>
<gene>
    <name evidence="1" type="ordered locus">gsr1415</name>
</gene>
<protein>
    <submittedName>
        <fullName evidence="1">Gsr1415 protein</fullName>
    </submittedName>
</protein>
<sequence length="81" mass="9000">MTTKPYLAILPSQAVAIAGKSPMICTWDLEEYALLPELELGPSSHGYEKTTVLQLEDFVYPIAFPSLAISVAELFTRRSRL</sequence>
<dbReference type="InParanoid" id="Q7NKR2"/>
<dbReference type="KEGG" id="gvi:gsr1415"/>
<name>Q7NKR2_GLOVI</name>
<organism evidence="1 2">
    <name type="scientific">Gloeobacter violaceus (strain ATCC 29082 / PCC 7421)</name>
    <dbReference type="NCBI Taxonomy" id="251221"/>
    <lineage>
        <taxon>Bacteria</taxon>
        <taxon>Bacillati</taxon>
        <taxon>Cyanobacteriota</taxon>
        <taxon>Cyanophyceae</taxon>
        <taxon>Gloeobacterales</taxon>
        <taxon>Gloeobacteraceae</taxon>
        <taxon>Gloeobacter</taxon>
    </lineage>
</organism>
<dbReference type="Proteomes" id="UP000000557">
    <property type="component" value="Chromosome"/>
</dbReference>